<feature type="transmembrane region" description="Helical" evidence="7">
    <location>
        <begin position="135"/>
        <end position="155"/>
    </location>
</feature>
<evidence type="ECO:0000259" key="8">
    <source>
        <dbReference type="Pfam" id="PF01694"/>
    </source>
</evidence>
<dbReference type="PANTHER" id="PTHR43731">
    <property type="entry name" value="RHOMBOID PROTEASE"/>
    <property type="match status" value="1"/>
</dbReference>
<dbReference type="Proteomes" id="UP000285530">
    <property type="component" value="Unassembled WGS sequence"/>
</dbReference>
<dbReference type="GO" id="GO:0016020">
    <property type="term" value="C:membrane"/>
    <property type="evidence" value="ECO:0007669"/>
    <property type="project" value="UniProtKB-SubCell"/>
</dbReference>
<dbReference type="AlphaFoldDB" id="A0A418ZXP0"/>
<evidence type="ECO:0000256" key="4">
    <source>
        <dbReference type="ARBA" id="ARBA00022801"/>
    </source>
</evidence>
<dbReference type="InterPro" id="IPR022764">
    <property type="entry name" value="Peptidase_S54_rhomboid_dom"/>
</dbReference>
<feature type="transmembrane region" description="Helical" evidence="7">
    <location>
        <begin position="192"/>
        <end position="209"/>
    </location>
</feature>
<proteinExistence type="inferred from homology"/>
<dbReference type="PANTHER" id="PTHR43731:SF14">
    <property type="entry name" value="PRESENILIN-ASSOCIATED RHOMBOID-LIKE PROTEIN, MITOCHONDRIAL"/>
    <property type="match status" value="1"/>
</dbReference>
<keyword evidence="9" id="KW-0645">Protease</keyword>
<reference evidence="9 10" key="1">
    <citation type="submission" date="2018-09" db="EMBL/GenBank/DDBJ databases">
        <title>Paracoccus onubensis nov. sp. a moderate halophilic bacterium isolated from Gruta de las Maravillas (Aracena, Spain).</title>
        <authorList>
            <person name="Jurado V."/>
            <person name="Gutierrez-Patricio S."/>
            <person name="Gonzalez-Pimentel J.L."/>
            <person name="Laiz L."/>
            <person name="Saiz-Jimenez C."/>
        </authorList>
    </citation>
    <scope>NUCLEOTIDE SEQUENCE [LARGE SCALE GENOMIC DNA]</scope>
    <source>
        <strain evidence="9 10">DSM 19484</strain>
    </source>
</reference>
<feature type="transmembrane region" description="Helical" evidence="7">
    <location>
        <begin position="47"/>
        <end position="66"/>
    </location>
</feature>
<dbReference type="PROSITE" id="PS51257">
    <property type="entry name" value="PROKAR_LIPOPROTEIN"/>
    <property type="match status" value="1"/>
</dbReference>
<dbReference type="GO" id="GO:0006508">
    <property type="term" value="P:proteolysis"/>
    <property type="evidence" value="ECO:0007669"/>
    <property type="project" value="UniProtKB-KW"/>
</dbReference>
<protein>
    <submittedName>
        <fullName evidence="9">Rhomboid family intramembrane serine protease</fullName>
    </submittedName>
</protein>
<dbReference type="InterPro" id="IPR050925">
    <property type="entry name" value="Rhomboid_protease_S54"/>
</dbReference>
<accession>A0A418ZXP0</accession>
<evidence type="ECO:0000313" key="10">
    <source>
        <dbReference type="Proteomes" id="UP000285530"/>
    </source>
</evidence>
<evidence type="ECO:0000313" key="9">
    <source>
        <dbReference type="EMBL" id="RJL05262.1"/>
    </source>
</evidence>
<dbReference type="GO" id="GO:0004252">
    <property type="term" value="F:serine-type endopeptidase activity"/>
    <property type="evidence" value="ECO:0007669"/>
    <property type="project" value="InterPro"/>
</dbReference>
<evidence type="ECO:0000256" key="2">
    <source>
        <dbReference type="ARBA" id="ARBA00009045"/>
    </source>
</evidence>
<feature type="transmembrane region" description="Helical" evidence="7">
    <location>
        <begin position="110"/>
        <end position="129"/>
    </location>
</feature>
<feature type="transmembrane region" description="Helical" evidence="7">
    <location>
        <begin position="78"/>
        <end position="98"/>
    </location>
</feature>
<dbReference type="EMBL" id="QZEV01000027">
    <property type="protein sequence ID" value="RJL05262.1"/>
    <property type="molecule type" value="Genomic_DNA"/>
</dbReference>
<name>A0A418ZXP0_9RHOB</name>
<keyword evidence="10" id="KW-1185">Reference proteome</keyword>
<keyword evidence="6 7" id="KW-0472">Membrane</keyword>
<feature type="transmembrane region" description="Helical" evidence="7">
    <location>
        <begin position="15"/>
        <end position="35"/>
    </location>
</feature>
<keyword evidence="4" id="KW-0378">Hydrolase</keyword>
<evidence type="ECO:0000256" key="1">
    <source>
        <dbReference type="ARBA" id="ARBA00004141"/>
    </source>
</evidence>
<gene>
    <name evidence="9" type="ORF">D3P06_07475</name>
</gene>
<comment type="similarity">
    <text evidence="2">Belongs to the peptidase S54 family.</text>
</comment>
<dbReference type="Gene3D" id="1.20.1540.10">
    <property type="entry name" value="Rhomboid-like"/>
    <property type="match status" value="1"/>
</dbReference>
<evidence type="ECO:0000256" key="6">
    <source>
        <dbReference type="ARBA" id="ARBA00023136"/>
    </source>
</evidence>
<keyword evidence="5 7" id="KW-1133">Transmembrane helix</keyword>
<feature type="transmembrane region" description="Helical" evidence="7">
    <location>
        <begin position="167"/>
        <end position="186"/>
    </location>
</feature>
<feature type="domain" description="Peptidase S54 rhomboid" evidence="8">
    <location>
        <begin position="74"/>
        <end position="208"/>
    </location>
</feature>
<comment type="caution">
    <text evidence="9">The sequence shown here is derived from an EMBL/GenBank/DDBJ whole genome shotgun (WGS) entry which is preliminary data.</text>
</comment>
<comment type="subcellular location">
    <subcellularLocation>
        <location evidence="1">Membrane</location>
        <topology evidence="1">Multi-pass membrane protein</topology>
    </subcellularLocation>
</comment>
<keyword evidence="3 7" id="KW-0812">Transmembrane</keyword>
<evidence type="ECO:0000256" key="7">
    <source>
        <dbReference type="SAM" id="Phobius"/>
    </source>
</evidence>
<evidence type="ECO:0000256" key="5">
    <source>
        <dbReference type="ARBA" id="ARBA00022989"/>
    </source>
</evidence>
<dbReference type="SUPFAM" id="SSF144091">
    <property type="entry name" value="Rhomboid-like"/>
    <property type="match status" value="1"/>
</dbReference>
<evidence type="ECO:0000256" key="3">
    <source>
        <dbReference type="ARBA" id="ARBA00022692"/>
    </source>
</evidence>
<sequence>MPFPRVGRPAGPPRLPFWAVAVIAACCLVEAALWIAPLLGFADARQIAMFLGAFWSPLFWGGAGIYPGQVAAMFLTYGLLHGGPLHLAMNMISLVAVGREVTRLMGPWRFAVVYAASQIGGALAFAWLQPQAGPMIGASGAVFGVAGALVVQAGLTLRRRQRSTRPLVRAVVLILGLNVALTVLMPSIAWEAHLGGAVTGIVLALVLGGRRV</sequence>
<dbReference type="InterPro" id="IPR035952">
    <property type="entry name" value="Rhomboid-like_sf"/>
</dbReference>
<organism evidence="9 10">
    <name type="scientific">Paracoccus aestuarii</name>
    <dbReference type="NCBI Taxonomy" id="453842"/>
    <lineage>
        <taxon>Bacteria</taxon>
        <taxon>Pseudomonadati</taxon>
        <taxon>Pseudomonadota</taxon>
        <taxon>Alphaproteobacteria</taxon>
        <taxon>Rhodobacterales</taxon>
        <taxon>Paracoccaceae</taxon>
        <taxon>Paracoccus</taxon>
    </lineage>
</organism>
<dbReference type="Pfam" id="PF01694">
    <property type="entry name" value="Rhomboid"/>
    <property type="match status" value="1"/>
</dbReference>